<dbReference type="EMBL" id="JAVDVI010000024">
    <property type="protein sequence ID" value="MDR6969598.1"/>
    <property type="molecule type" value="Genomic_DNA"/>
</dbReference>
<proteinExistence type="predicted"/>
<evidence type="ECO:0000313" key="2">
    <source>
        <dbReference type="Proteomes" id="UP001255185"/>
    </source>
</evidence>
<comment type="caution">
    <text evidence="1">The sequence shown here is derived from an EMBL/GenBank/DDBJ whole genome shotgun (WGS) entry which is preliminary data.</text>
</comment>
<sequence>MFSLNTTKTLQEIVIASDFLKKIGEQYPNLKA</sequence>
<organism evidence="1 2">
    <name type="scientific">Flavobacterium arsenatis</name>
    <dbReference type="NCBI Taxonomy" id="1484332"/>
    <lineage>
        <taxon>Bacteria</taxon>
        <taxon>Pseudomonadati</taxon>
        <taxon>Bacteroidota</taxon>
        <taxon>Flavobacteriia</taxon>
        <taxon>Flavobacteriales</taxon>
        <taxon>Flavobacteriaceae</taxon>
        <taxon>Flavobacterium</taxon>
    </lineage>
</organism>
<evidence type="ECO:0000313" key="1">
    <source>
        <dbReference type="EMBL" id="MDR6969598.1"/>
    </source>
</evidence>
<keyword evidence="2" id="KW-1185">Reference proteome</keyword>
<accession>A0ABU1TUN2</accession>
<reference evidence="1 2" key="1">
    <citation type="submission" date="2023-07" db="EMBL/GenBank/DDBJ databases">
        <title>Sorghum-associated microbial communities from plants grown in Nebraska, USA.</title>
        <authorList>
            <person name="Schachtman D."/>
        </authorList>
    </citation>
    <scope>NUCLEOTIDE SEQUENCE [LARGE SCALE GENOMIC DNA]</scope>
    <source>
        <strain evidence="1 2">3773</strain>
    </source>
</reference>
<dbReference type="Proteomes" id="UP001255185">
    <property type="component" value="Unassembled WGS sequence"/>
</dbReference>
<name>A0ABU1TUN2_9FLAO</name>
<protein>
    <submittedName>
        <fullName evidence="1">Uncharacterized protein</fullName>
    </submittedName>
</protein>
<gene>
    <name evidence="1" type="ORF">J2X31_003631</name>
</gene>